<protein>
    <submittedName>
        <fullName evidence="2">DNA-binding protein</fullName>
    </submittedName>
</protein>
<proteinExistence type="predicted"/>
<keyword evidence="2" id="KW-0238">DNA-binding</keyword>
<dbReference type="NCBIfam" id="TIGR01764">
    <property type="entry name" value="excise"/>
    <property type="match status" value="1"/>
</dbReference>
<name>A0A4R4U9V1_9PSEU</name>
<dbReference type="InterPro" id="IPR010093">
    <property type="entry name" value="SinI_DNA-bd"/>
</dbReference>
<keyword evidence="3" id="KW-1185">Reference proteome</keyword>
<reference evidence="2 3" key="1">
    <citation type="submission" date="2019-03" db="EMBL/GenBank/DDBJ databases">
        <title>Draft genome sequences of novel Actinobacteria.</title>
        <authorList>
            <person name="Sahin N."/>
            <person name="Ay H."/>
            <person name="Saygin H."/>
        </authorList>
    </citation>
    <scope>NUCLEOTIDE SEQUENCE [LARGE SCALE GENOMIC DNA]</scope>
    <source>
        <strain evidence="2 3">16K404</strain>
    </source>
</reference>
<evidence type="ECO:0000259" key="1">
    <source>
        <dbReference type="Pfam" id="PF12728"/>
    </source>
</evidence>
<dbReference type="GO" id="GO:0003677">
    <property type="term" value="F:DNA binding"/>
    <property type="evidence" value="ECO:0007669"/>
    <property type="project" value="UniProtKB-KW"/>
</dbReference>
<accession>A0A4R4U9V1</accession>
<dbReference type="AlphaFoldDB" id="A0A4R4U9V1"/>
<feature type="domain" description="Helix-turn-helix" evidence="1">
    <location>
        <begin position="15"/>
        <end position="63"/>
    </location>
</feature>
<organism evidence="2 3">
    <name type="scientific">Saccharopolyspora aridisoli</name>
    <dbReference type="NCBI Taxonomy" id="2530385"/>
    <lineage>
        <taxon>Bacteria</taxon>
        <taxon>Bacillati</taxon>
        <taxon>Actinomycetota</taxon>
        <taxon>Actinomycetes</taxon>
        <taxon>Pseudonocardiales</taxon>
        <taxon>Pseudonocardiaceae</taxon>
        <taxon>Saccharopolyspora</taxon>
    </lineage>
</organism>
<dbReference type="InterPro" id="IPR041657">
    <property type="entry name" value="HTH_17"/>
</dbReference>
<dbReference type="EMBL" id="SMKV01000046">
    <property type="protein sequence ID" value="TDC88151.1"/>
    <property type="molecule type" value="Genomic_DNA"/>
</dbReference>
<dbReference type="Proteomes" id="UP000294744">
    <property type="component" value="Unassembled WGS sequence"/>
</dbReference>
<sequence>MKPWSQAPGERSPKFYSVAEAARMFQTSQMTLYRAIADNQFPAVRIRGRLIIPAIAVERMIEAALGSNSAVDAADFVGEGAA</sequence>
<dbReference type="OrthoDB" id="3389529at2"/>
<evidence type="ECO:0000313" key="3">
    <source>
        <dbReference type="Proteomes" id="UP000294744"/>
    </source>
</evidence>
<dbReference type="Pfam" id="PF12728">
    <property type="entry name" value="HTH_17"/>
    <property type="match status" value="1"/>
</dbReference>
<gene>
    <name evidence="2" type="ORF">E1161_24410</name>
</gene>
<comment type="caution">
    <text evidence="2">The sequence shown here is derived from an EMBL/GenBank/DDBJ whole genome shotgun (WGS) entry which is preliminary data.</text>
</comment>
<evidence type="ECO:0000313" key="2">
    <source>
        <dbReference type="EMBL" id="TDC88151.1"/>
    </source>
</evidence>